<dbReference type="InterPro" id="IPR050109">
    <property type="entry name" value="HTH-type_TetR-like_transc_reg"/>
</dbReference>
<dbReference type="PANTHER" id="PTHR30055">
    <property type="entry name" value="HTH-TYPE TRANSCRIPTIONAL REGULATOR RUTR"/>
    <property type="match status" value="1"/>
</dbReference>
<dbReference type="HOGENOM" id="CLU_069356_2_0_11"/>
<organism evidence="6 7">
    <name type="scientific">Saccharomonospora cyanea NA-134</name>
    <dbReference type="NCBI Taxonomy" id="882082"/>
    <lineage>
        <taxon>Bacteria</taxon>
        <taxon>Bacillati</taxon>
        <taxon>Actinomycetota</taxon>
        <taxon>Actinomycetes</taxon>
        <taxon>Pseudonocardiales</taxon>
        <taxon>Pseudonocardiaceae</taxon>
        <taxon>Saccharomonospora</taxon>
    </lineage>
</organism>
<evidence type="ECO:0000313" key="7">
    <source>
        <dbReference type="Proteomes" id="UP000002791"/>
    </source>
</evidence>
<feature type="DNA-binding region" description="H-T-H motif" evidence="4">
    <location>
        <begin position="37"/>
        <end position="56"/>
    </location>
</feature>
<protein>
    <submittedName>
        <fullName evidence="6">Transcriptional regulator</fullName>
    </submittedName>
</protein>
<dbReference type="Pfam" id="PF00440">
    <property type="entry name" value="TetR_N"/>
    <property type="match status" value="1"/>
</dbReference>
<dbReference type="GO" id="GO:0003700">
    <property type="term" value="F:DNA-binding transcription factor activity"/>
    <property type="evidence" value="ECO:0007669"/>
    <property type="project" value="TreeGrafter"/>
</dbReference>
<keyword evidence="7" id="KW-1185">Reference proteome</keyword>
<keyword evidence="1" id="KW-0805">Transcription regulation</keyword>
<dbReference type="Gene3D" id="1.10.10.60">
    <property type="entry name" value="Homeodomain-like"/>
    <property type="match status" value="1"/>
</dbReference>
<name>H5XGF9_9PSEU</name>
<evidence type="ECO:0000259" key="5">
    <source>
        <dbReference type="PROSITE" id="PS50977"/>
    </source>
</evidence>
<dbReference type="InterPro" id="IPR001647">
    <property type="entry name" value="HTH_TetR"/>
</dbReference>
<dbReference type="Proteomes" id="UP000002791">
    <property type="component" value="Chromosome"/>
</dbReference>
<reference evidence="6 7" key="1">
    <citation type="submission" date="2011-11" db="EMBL/GenBank/DDBJ databases">
        <title>The Noncontiguous Finished sequence of Saccharomonospora cyanea NA-134.</title>
        <authorList>
            <consortium name="US DOE Joint Genome Institute"/>
            <person name="Lucas S."/>
            <person name="Han J."/>
            <person name="Lapidus A."/>
            <person name="Cheng J.-F."/>
            <person name="Goodwin L."/>
            <person name="Pitluck S."/>
            <person name="Peters L."/>
            <person name="Ovchinnikova G."/>
            <person name="Lu M."/>
            <person name="Detter J.C."/>
            <person name="Han C."/>
            <person name="Tapia R."/>
            <person name="Land M."/>
            <person name="Hauser L."/>
            <person name="Kyrpides N."/>
            <person name="Ivanova N."/>
            <person name="Pagani I."/>
            <person name="Brambilla E.-M."/>
            <person name="Klenk H.-P."/>
            <person name="Woyke T."/>
        </authorList>
    </citation>
    <scope>NUCLEOTIDE SEQUENCE [LARGE SCALE GENOMIC DNA]</scope>
    <source>
        <strain evidence="6 7">NA-134</strain>
    </source>
</reference>
<keyword evidence="3" id="KW-0804">Transcription</keyword>
<sequence>MGMEQLGLRELKKRQTRDNISRHATRLFMERGFDNVTIAEIAAAAQVSKMTVTNYFPRKEDLAWELNERFADMPANAVRARRPGEGALAAVRAAYLTQVAERDPMAGFAGPQFARMVADSPVLASRLRQFHDYREKSLAQALAEETGTAADDLVPRLVAAQLNTVLRLLFDETVRLVLEGGEQDAVAERITRDAETAFAALEPSFGDYAVRT</sequence>
<dbReference type="RefSeq" id="WP_005453349.1">
    <property type="nucleotide sequence ID" value="NZ_CM001440.1"/>
</dbReference>
<accession>H5XGF9</accession>
<evidence type="ECO:0000256" key="2">
    <source>
        <dbReference type="ARBA" id="ARBA00023125"/>
    </source>
</evidence>
<dbReference type="EMBL" id="CM001440">
    <property type="protein sequence ID" value="EHR59478.1"/>
    <property type="molecule type" value="Genomic_DNA"/>
</dbReference>
<dbReference type="eggNOG" id="COG1309">
    <property type="taxonomic scope" value="Bacteria"/>
</dbReference>
<evidence type="ECO:0000256" key="1">
    <source>
        <dbReference type="ARBA" id="ARBA00023015"/>
    </source>
</evidence>
<evidence type="ECO:0000313" key="6">
    <source>
        <dbReference type="EMBL" id="EHR59478.1"/>
    </source>
</evidence>
<keyword evidence="2 4" id="KW-0238">DNA-binding</keyword>
<dbReference type="PANTHER" id="PTHR30055:SF234">
    <property type="entry name" value="HTH-TYPE TRANSCRIPTIONAL REGULATOR BETI"/>
    <property type="match status" value="1"/>
</dbReference>
<proteinExistence type="predicted"/>
<feature type="domain" description="HTH tetR-type" evidence="5">
    <location>
        <begin position="14"/>
        <end position="74"/>
    </location>
</feature>
<dbReference type="SUPFAM" id="SSF46689">
    <property type="entry name" value="Homeodomain-like"/>
    <property type="match status" value="1"/>
</dbReference>
<dbReference type="Gene3D" id="1.10.357.10">
    <property type="entry name" value="Tetracycline Repressor, domain 2"/>
    <property type="match status" value="1"/>
</dbReference>
<gene>
    <name evidence="6" type="ORF">SaccyDRAFT_0550</name>
</gene>
<evidence type="ECO:0000256" key="4">
    <source>
        <dbReference type="PROSITE-ProRule" id="PRU00335"/>
    </source>
</evidence>
<evidence type="ECO:0000256" key="3">
    <source>
        <dbReference type="ARBA" id="ARBA00023163"/>
    </source>
</evidence>
<dbReference type="InterPro" id="IPR009057">
    <property type="entry name" value="Homeodomain-like_sf"/>
</dbReference>
<dbReference type="STRING" id="882082.SaccyDRAFT_0550"/>
<dbReference type="PROSITE" id="PS50977">
    <property type="entry name" value="HTH_TETR_2"/>
    <property type="match status" value="1"/>
</dbReference>
<dbReference type="AlphaFoldDB" id="H5XGF9"/>
<dbReference type="OrthoDB" id="155497at2"/>
<dbReference type="GO" id="GO:0000976">
    <property type="term" value="F:transcription cis-regulatory region binding"/>
    <property type="evidence" value="ECO:0007669"/>
    <property type="project" value="TreeGrafter"/>
</dbReference>